<keyword evidence="5" id="KW-0472">Membrane</keyword>
<feature type="domain" description="EGF-like" evidence="6">
    <location>
        <begin position="294"/>
        <end position="326"/>
    </location>
</feature>
<evidence type="ECO:0000313" key="7">
    <source>
        <dbReference type="EMBL" id="CAL5141175.1"/>
    </source>
</evidence>
<dbReference type="SMART" id="SM00261">
    <property type="entry name" value="FU"/>
    <property type="match status" value="8"/>
</dbReference>
<dbReference type="SMART" id="SM00181">
    <property type="entry name" value="EGF"/>
    <property type="match status" value="5"/>
</dbReference>
<dbReference type="CDD" id="cd00064">
    <property type="entry name" value="FU"/>
    <property type="match status" value="2"/>
</dbReference>
<evidence type="ECO:0000259" key="6">
    <source>
        <dbReference type="SMART" id="SM00181"/>
    </source>
</evidence>
<sequence>MLQPWQKLELDKIKGYWRSVRLLVYGTSEFPIRLSPPNPKRPPPKDWFAPFSKYVVDDSKWLDVYTCHPECAPGGCTGPAADQCLGGCRRYVTQDRQCVATCPFGTTPYGALQIVHSGNIPWDTKELHRNRVKPNPSSRIRSSEIDEPLTTGLGNNIVCQPCSSVCAACVRPFTEYDCTSCPEGQYLVPLLTPDGKQVTDSSKLESAFIVLNIQLPYVSGTCQTHCPIGYHVDKSTLTCVACIENCAECVGSSVGECSLCKPGFRLVHGRCVDGHSIDGLCGPGKYLKHSHCVDCDASCDPAGCLSDGQCTICREGYSFLLNGTCVSSCPTGWYAGPSLQAPFSVVSAPENMSATAAASTIGPRLCEPCPPGCKDCTTFNSCTTCLPGLELTDGRCTLAKSSLATKQSTQCSELCATCFSSKDDCLTCPPGKTLVATTNIINIQPYQTKFIFHTSSSERNTHLENSTKNSNASKTATLPTAVHTTASIFTMPTTEDPATAAHTGTLNVNLSVIHTVTYTCSSSCPSSTYLGHSGGQTVCRLCSPACAACAEASHCLSCSPDFYWDERTETCLPSQSCRQSEYFDLKQMACLPCDPSCATCQGPSVSDCTSCRVHGPVPHCLRPSPEYDDGAVSLVTISNGSPVSGHCLPCCAYKLALIFPPPEQCMFCLAGRVLCLSSSEISAGEGGLLVEDSAAATPNGPSKLALIIVLLLIFTAVSIFVAVRFASNCRRKNGMVNTAATRQREARLQAAGRRNHQQHQKTPDEDGAQMSLRPSNQNGDISCPLQRSARNMHPRHNPINPAHLLLPSVNDQYPLNGLSTIPGTAVIVDDDTAVATGYGKRAAPATDPHQKVLYSQLVSSSPHEDKWTDDENVPTGIMNGNGSNRCLRLGKHSRRKVMSEHRFPVDDTNSLGNCPYVSGSPNSISARQHRYQSQSS</sequence>
<dbReference type="AlphaFoldDB" id="A0AAV2TVI6"/>
<dbReference type="InterPro" id="IPR009030">
    <property type="entry name" value="Growth_fac_rcpt_cys_sf"/>
</dbReference>
<dbReference type="PANTHER" id="PTHR15332">
    <property type="entry name" value="PROPROTEIN CONVERTASE SUBTILISIN_KEXIN TYPE 5-LIKE"/>
    <property type="match status" value="1"/>
</dbReference>
<dbReference type="Gene3D" id="2.10.220.10">
    <property type="entry name" value="Hormone Receptor, Insulin-like Growth Factor Receptor 1, Chain A, domain 2"/>
    <property type="match status" value="5"/>
</dbReference>
<evidence type="ECO:0000256" key="5">
    <source>
        <dbReference type="SAM" id="Phobius"/>
    </source>
</evidence>
<evidence type="ECO:0000256" key="2">
    <source>
        <dbReference type="ARBA" id="ARBA00022801"/>
    </source>
</evidence>
<feature type="domain" description="EGF-like" evidence="6">
    <location>
        <begin position="241"/>
        <end position="272"/>
    </location>
</feature>
<feature type="region of interest" description="Disordered" evidence="4">
    <location>
        <begin position="748"/>
        <end position="798"/>
    </location>
</feature>
<dbReference type="Proteomes" id="UP001497525">
    <property type="component" value="Unassembled WGS sequence"/>
</dbReference>
<dbReference type="PANTHER" id="PTHR15332:SF175">
    <property type="entry name" value="PROPROTEIN CONVERTASE SUBTILISIN_KEXIN TYPE 5-LIKE"/>
    <property type="match status" value="1"/>
</dbReference>
<comment type="similarity">
    <text evidence="1">Belongs to the Nth/MutY family.</text>
</comment>
<name>A0AAV2TVI6_CALDB</name>
<feature type="transmembrane region" description="Helical" evidence="5">
    <location>
        <begin position="704"/>
        <end position="726"/>
    </location>
</feature>
<dbReference type="GO" id="GO:0016798">
    <property type="term" value="F:hydrolase activity, acting on glycosyl bonds"/>
    <property type="evidence" value="ECO:0007669"/>
    <property type="project" value="UniProtKB-KW"/>
</dbReference>
<evidence type="ECO:0000313" key="8">
    <source>
        <dbReference type="Proteomes" id="UP001497525"/>
    </source>
</evidence>
<keyword evidence="5" id="KW-0812">Transmembrane</keyword>
<keyword evidence="3" id="KW-0326">Glycosidase</keyword>
<feature type="domain" description="EGF-like" evidence="6">
    <location>
        <begin position="410"/>
        <end position="439"/>
    </location>
</feature>
<evidence type="ECO:0000256" key="1">
    <source>
        <dbReference type="ARBA" id="ARBA00008343"/>
    </source>
</evidence>
<feature type="domain" description="EGF-like" evidence="6">
    <location>
        <begin position="161"/>
        <end position="223"/>
    </location>
</feature>
<dbReference type="PROSITE" id="PS00764">
    <property type="entry name" value="ENDONUCLEASE_III_1"/>
    <property type="match status" value="1"/>
</dbReference>
<organism evidence="7 8">
    <name type="scientific">Calicophoron daubneyi</name>
    <name type="common">Rumen fluke</name>
    <name type="synonym">Paramphistomum daubneyi</name>
    <dbReference type="NCBI Taxonomy" id="300641"/>
    <lineage>
        <taxon>Eukaryota</taxon>
        <taxon>Metazoa</taxon>
        <taxon>Spiralia</taxon>
        <taxon>Lophotrochozoa</taxon>
        <taxon>Platyhelminthes</taxon>
        <taxon>Trematoda</taxon>
        <taxon>Digenea</taxon>
        <taxon>Plagiorchiida</taxon>
        <taxon>Pronocephalata</taxon>
        <taxon>Paramphistomoidea</taxon>
        <taxon>Paramphistomidae</taxon>
        <taxon>Calicophoron</taxon>
    </lineage>
</organism>
<dbReference type="EMBL" id="CAXLJL010000822">
    <property type="protein sequence ID" value="CAL5141175.1"/>
    <property type="molecule type" value="Genomic_DNA"/>
</dbReference>
<feature type="domain" description="EGF-like" evidence="6">
    <location>
        <begin position="368"/>
        <end position="397"/>
    </location>
</feature>
<keyword evidence="5" id="KW-1133">Transmembrane helix</keyword>
<gene>
    <name evidence="7" type="ORF">CDAUBV1_LOCUS16441</name>
</gene>
<dbReference type="InterPro" id="IPR000742">
    <property type="entry name" value="EGF"/>
</dbReference>
<keyword evidence="2" id="KW-0378">Hydrolase</keyword>
<comment type="caution">
    <text evidence="7">The sequence shown here is derived from an EMBL/GenBank/DDBJ whole genome shotgun (WGS) entry which is preliminary data.</text>
</comment>
<evidence type="ECO:0000256" key="3">
    <source>
        <dbReference type="ARBA" id="ARBA00023295"/>
    </source>
</evidence>
<accession>A0AAV2TVI6</accession>
<dbReference type="InterPro" id="IPR004035">
    <property type="entry name" value="Endouclease-III_FeS-bd_BS"/>
</dbReference>
<proteinExistence type="inferred from homology"/>
<protein>
    <recommendedName>
        <fullName evidence="6">EGF-like domain-containing protein</fullName>
    </recommendedName>
</protein>
<dbReference type="SUPFAM" id="SSF57184">
    <property type="entry name" value="Growth factor receptor domain"/>
    <property type="match status" value="3"/>
</dbReference>
<reference evidence="7" key="1">
    <citation type="submission" date="2024-06" db="EMBL/GenBank/DDBJ databases">
        <authorList>
            <person name="Liu X."/>
            <person name="Lenzi L."/>
            <person name="Haldenby T S."/>
            <person name="Uol C."/>
        </authorList>
    </citation>
    <scope>NUCLEOTIDE SEQUENCE</scope>
</reference>
<dbReference type="InterPro" id="IPR006212">
    <property type="entry name" value="Furin_repeat"/>
</dbReference>
<evidence type="ECO:0000256" key="4">
    <source>
        <dbReference type="SAM" id="MobiDB-lite"/>
    </source>
</evidence>